<sequence>MQEFITIRLPKEKYSQLIAKSVQLDFLRSDYDFLNRQYEDMCDRYAELRKDYTEQIQSCIRLDKTIKTMEESISILREGVLNNEQFIHLKRQL</sequence>
<accession>A0ABN5WCM7</accession>
<proteinExistence type="predicted"/>
<evidence type="ECO:0000313" key="2">
    <source>
        <dbReference type="Proteomes" id="UP000274772"/>
    </source>
</evidence>
<reference evidence="1 2" key="1">
    <citation type="submission" date="2018-05" db="EMBL/GenBank/DDBJ databases">
        <title>Complete genome sequencing of three human clinical isolates of Staphylococcus caprae reveals virulence factors similar to those of S. epidermidis and S. capitis.</title>
        <authorList>
            <person name="Watanabe S."/>
            <person name="Cui L."/>
        </authorList>
    </citation>
    <scope>NUCLEOTIDE SEQUENCE [LARGE SCALE GENOMIC DNA]</scope>
    <source>
        <strain evidence="1 2">JMUB590</strain>
    </source>
</reference>
<evidence type="ECO:0008006" key="3">
    <source>
        <dbReference type="Google" id="ProtNLM"/>
    </source>
</evidence>
<gene>
    <name evidence="1" type="ORF">JMUB590_1787</name>
</gene>
<evidence type="ECO:0000313" key="1">
    <source>
        <dbReference type="EMBL" id="BBD92844.1"/>
    </source>
</evidence>
<dbReference type="Proteomes" id="UP000274772">
    <property type="component" value="Chromosome"/>
</dbReference>
<dbReference type="RefSeq" id="WP_002442292.1">
    <property type="nucleotide sequence ID" value="NZ_AP018586.1"/>
</dbReference>
<organism evidence="1 2">
    <name type="scientific">Staphylococcus caprae</name>
    <dbReference type="NCBI Taxonomy" id="29380"/>
    <lineage>
        <taxon>Bacteria</taxon>
        <taxon>Bacillati</taxon>
        <taxon>Bacillota</taxon>
        <taxon>Bacilli</taxon>
        <taxon>Bacillales</taxon>
        <taxon>Staphylococcaceae</taxon>
        <taxon>Staphylococcus</taxon>
    </lineage>
</organism>
<dbReference type="GeneID" id="58051533"/>
<protein>
    <recommendedName>
        <fullName evidence="3">Chordopoxvirus fusion protein</fullName>
    </recommendedName>
</protein>
<name>A0ABN5WCM7_9STAP</name>
<keyword evidence="2" id="KW-1185">Reference proteome</keyword>
<dbReference type="EMBL" id="AP018586">
    <property type="protein sequence ID" value="BBD92844.1"/>
    <property type="molecule type" value="Genomic_DNA"/>
</dbReference>